<dbReference type="GO" id="GO:0005199">
    <property type="term" value="F:structural constituent of cell wall"/>
    <property type="evidence" value="ECO:0007669"/>
    <property type="project" value="InterPro"/>
</dbReference>
<gene>
    <name evidence="5" type="primary">TDEL0A02600</name>
    <name evidence="5" type="ORF">TDEL_0A02600</name>
</gene>
<feature type="chain" id="PRO_5003519455" description="Cell wall protein CWP1" evidence="4">
    <location>
        <begin position="21"/>
        <end position="296"/>
    </location>
</feature>
<evidence type="ECO:0000256" key="4">
    <source>
        <dbReference type="SAM" id="SignalP"/>
    </source>
</evidence>
<organism evidence="5 6">
    <name type="scientific">Torulaspora delbrueckii</name>
    <name type="common">Yeast</name>
    <name type="synonym">Candida colliculosa</name>
    <dbReference type="NCBI Taxonomy" id="4950"/>
    <lineage>
        <taxon>Eukaryota</taxon>
        <taxon>Fungi</taxon>
        <taxon>Dikarya</taxon>
        <taxon>Ascomycota</taxon>
        <taxon>Saccharomycotina</taxon>
        <taxon>Saccharomycetes</taxon>
        <taxon>Saccharomycetales</taxon>
        <taxon>Saccharomycetaceae</taxon>
        <taxon>Torulaspora</taxon>
    </lineage>
</organism>
<evidence type="ECO:0008006" key="7">
    <source>
        <dbReference type="Google" id="ProtNLM"/>
    </source>
</evidence>
<evidence type="ECO:0000256" key="3">
    <source>
        <dbReference type="SAM" id="MobiDB-lite"/>
    </source>
</evidence>
<dbReference type="OrthoDB" id="5415592at2759"/>
<comment type="subcellular location">
    <subcellularLocation>
        <location evidence="1">Cell envelope</location>
    </subcellularLocation>
</comment>
<evidence type="ECO:0000313" key="5">
    <source>
        <dbReference type="EMBL" id="CCE89592.1"/>
    </source>
</evidence>
<accession>G8ZLU8</accession>
<dbReference type="HOGENOM" id="CLU_054077_0_0_1"/>
<keyword evidence="2 4" id="KW-0732">Signal</keyword>
<dbReference type="STRING" id="1076872.G8ZLU8"/>
<reference evidence="5 6" key="1">
    <citation type="journal article" date="2011" name="Proc. Natl. Acad. Sci. U.S.A.">
        <title>Evolutionary erosion of yeast sex chromosomes by mating-type switching accidents.</title>
        <authorList>
            <person name="Gordon J.L."/>
            <person name="Armisen D."/>
            <person name="Proux-Wera E."/>
            <person name="Oheigeartaigh S.S."/>
            <person name="Byrne K.P."/>
            <person name="Wolfe K.H."/>
        </authorList>
    </citation>
    <scope>NUCLEOTIDE SEQUENCE [LARGE SCALE GENOMIC DNA]</scope>
    <source>
        <strain evidence="6">ATCC 10662 / CBS 1146 / NBRC 0425 / NCYC 2629 / NRRL Y-866</strain>
    </source>
</reference>
<dbReference type="RefSeq" id="XP_003678803.1">
    <property type="nucleotide sequence ID" value="XM_003678755.1"/>
</dbReference>
<evidence type="ECO:0000256" key="1">
    <source>
        <dbReference type="ARBA" id="ARBA00004196"/>
    </source>
</evidence>
<feature type="signal peptide" evidence="4">
    <location>
        <begin position="1"/>
        <end position="20"/>
    </location>
</feature>
<dbReference type="EMBL" id="HE616742">
    <property type="protein sequence ID" value="CCE89592.1"/>
    <property type="molecule type" value="Genomic_DNA"/>
</dbReference>
<evidence type="ECO:0000313" key="6">
    <source>
        <dbReference type="Proteomes" id="UP000005627"/>
    </source>
</evidence>
<sequence>MKFSTAFSVTLLALAKLIVADSEQFGLVSIRSGSNLQYASVYYQDDKLYVGSGSDSLGGTVTDAGKLKLTDDKFAVVNSDGSIGEGSEDDGTAKFSIKNGHLAYNNIDGFYAIPTDSKYVLSVTRSDDSTGIALKAMGSGGQSVADFIPSGDDDTTTTTLSSETSTSTEAPTSTEATTSTEAPTSTEASSSNADAISQIDDGQIQAATTTTAEAASQIDDGQVQATTATTAEAASQIDDGQVQATTATTAEAVSQIEDGQIQATSSDVQVVESNGAQKGAIGLGAGVFAAAAAFLL</sequence>
<dbReference type="KEGG" id="tdl:TDEL_0A02600"/>
<evidence type="ECO:0000256" key="2">
    <source>
        <dbReference type="ARBA" id="ARBA00022729"/>
    </source>
</evidence>
<protein>
    <recommendedName>
        <fullName evidence="7">Cell wall protein CWP1</fullName>
    </recommendedName>
</protein>
<dbReference type="Proteomes" id="UP000005627">
    <property type="component" value="Chromosome 1"/>
</dbReference>
<dbReference type="FunCoup" id="G8ZLU8">
    <property type="interactions" value="82"/>
</dbReference>
<proteinExistence type="predicted"/>
<keyword evidence="6" id="KW-1185">Reference proteome</keyword>
<dbReference type="AlphaFoldDB" id="G8ZLU8"/>
<dbReference type="GeneID" id="11503309"/>
<name>G8ZLU8_TORDE</name>
<dbReference type="InterPro" id="IPR000420">
    <property type="entry name" value="Yeast_PIR_rpt"/>
</dbReference>
<dbReference type="InParanoid" id="G8ZLU8"/>
<dbReference type="PROSITE" id="PS50256">
    <property type="entry name" value="PIR_REPEAT_2"/>
    <property type="match status" value="4"/>
</dbReference>
<dbReference type="eggNOG" id="ENOG502S09G">
    <property type="taxonomic scope" value="Eukaryota"/>
</dbReference>
<dbReference type="Pfam" id="PF00399">
    <property type="entry name" value="PIR"/>
    <property type="match status" value="4"/>
</dbReference>
<feature type="region of interest" description="Disordered" evidence="3">
    <location>
        <begin position="144"/>
        <end position="194"/>
    </location>
</feature>
<feature type="compositionally biased region" description="Low complexity" evidence="3">
    <location>
        <begin position="156"/>
        <end position="191"/>
    </location>
</feature>